<dbReference type="AlphaFoldDB" id="A0A0E9PKU1"/>
<sequence>MESNVLFNTIVLMCKDAGENGRAILCTLEYSDLSRYLPTKVTIESEDQDLPSTPWWKESQSLLLCTPAHKAFQALKMKGLIA</sequence>
<dbReference type="EMBL" id="GBXM01104134">
    <property type="protein sequence ID" value="JAH04443.1"/>
    <property type="molecule type" value="Transcribed_RNA"/>
</dbReference>
<name>A0A0E9PKU1_ANGAN</name>
<accession>A0A0E9PKU1</accession>
<proteinExistence type="predicted"/>
<reference evidence="1" key="2">
    <citation type="journal article" date="2015" name="Fish Shellfish Immunol.">
        <title>Early steps in the European eel (Anguilla anguilla)-Vibrio vulnificus interaction in the gills: Role of the RtxA13 toxin.</title>
        <authorList>
            <person name="Callol A."/>
            <person name="Pajuelo D."/>
            <person name="Ebbesson L."/>
            <person name="Teles M."/>
            <person name="MacKenzie S."/>
            <person name="Amaro C."/>
        </authorList>
    </citation>
    <scope>NUCLEOTIDE SEQUENCE</scope>
</reference>
<protein>
    <submittedName>
        <fullName evidence="1">Uncharacterized protein</fullName>
    </submittedName>
</protein>
<reference evidence="1" key="1">
    <citation type="submission" date="2014-11" db="EMBL/GenBank/DDBJ databases">
        <authorList>
            <person name="Amaro Gonzalez C."/>
        </authorList>
    </citation>
    <scope>NUCLEOTIDE SEQUENCE</scope>
</reference>
<evidence type="ECO:0000313" key="1">
    <source>
        <dbReference type="EMBL" id="JAH04443.1"/>
    </source>
</evidence>
<organism evidence="1">
    <name type="scientific">Anguilla anguilla</name>
    <name type="common">European freshwater eel</name>
    <name type="synonym">Muraena anguilla</name>
    <dbReference type="NCBI Taxonomy" id="7936"/>
    <lineage>
        <taxon>Eukaryota</taxon>
        <taxon>Metazoa</taxon>
        <taxon>Chordata</taxon>
        <taxon>Craniata</taxon>
        <taxon>Vertebrata</taxon>
        <taxon>Euteleostomi</taxon>
        <taxon>Actinopterygii</taxon>
        <taxon>Neopterygii</taxon>
        <taxon>Teleostei</taxon>
        <taxon>Anguilliformes</taxon>
        <taxon>Anguillidae</taxon>
        <taxon>Anguilla</taxon>
    </lineage>
</organism>